<dbReference type="PANTHER" id="PTHR23235">
    <property type="entry name" value="KRUEPPEL-LIKE TRANSCRIPTION FACTOR"/>
    <property type="match status" value="1"/>
</dbReference>
<keyword evidence="4 7" id="KW-0863">Zinc-finger</keyword>
<dbReference type="FunFam" id="3.30.160.60:FF:000624">
    <property type="entry name" value="zinc finger protein 697"/>
    <property type="match status" value="1"/>
</dbReference>
<feature type="region of interest" description="Disordered" evidence="8">
    <location>
        <begin position="175"/>
        <end position="194"/>
    </location>
</feature>
<sequence length="656" mass="72964">MKLMESLCVEDLSTGIMARNAIFEDDVKKQMREVCSSSSDENEAHSPASVRHSPSGALKRRNQSTSPVHYTKKERILKSLTSSPTRVGADTVETSSEADASKRSASHPAGRKRSLREAIDYLELEKFQRQSQALSGESEPVNSERVRPVSPSKCTWFLVNEEGTVILKTPAANRNRAMPSRSTKPPPDMTLSPSSVRSCCPCNPVQQPQPKTDEKCEPLDLSQKVTDAPVVKREIAEGVFPAFSREGPPRKSAFSVRDIISKSPSSTIRPPRNFLIPEQGYEEHLAPAYNRQNPERRTPTEEREFVPHENDLKPQVLARPQILPLPPNILNSLSSHLVTQTTGKLHRQSLHSPNSNLSSPASSPRSHQSMTSAADRLPTWNKIRMSYNNDSAYGSSPEDPSACAASFGSALDVSFRNRRQSLSPSSPASPENYAPQPMLLGPVHNSLYMYLKAQAYSPGGLNQTSMIDQRCRKLPGQHSVMHSPGATSPLGSPSNDPFRRHKSNIRDNTSPSQLSQGAHKARKNSVGDAIHSPVSPDAFFTDSTPDEAMFVGMVDVDPSMPGSKKRRVHECDFEGCKKAYTKSSHLKAHRRTHTGEKPYKCTWEGCTWKFARSDELTRHYRKHTGYKPFRCRQCERAFSRSDHLALHMKRHQMASA</sequence>
<feature type="compositionally biased region" description="Polar residues" evidence="8">
    <location>
        <begin position="485"/>
        <end position="495"/>
    </location>
</feature>
<evidence type="ECO:0000313" key="10">
    <source>
        <dbReference type="EMBL" id="CAB3259162.1"/>
    </source>
</evidence>
<keyword evidence="6" id="KW-0539">Nucleus</keyword>
<evidence type="ECO:0000256" key="8">
    <source>
        <dbReference type="SAM" id="MobiDB-lite"/>
    </source>
</evidence>
<dbReference type="Pfam" id="PF00096">
    <property type="entry name" value="zf-C2H2"/>
    <property type="match status" value="3"/>
</dbReference>
<dbReference type="PANTHER" id="PTHR23235:SF150">
    <property type="entry name" value="KRUEPPEL-LIKE FACTOR LUNA"/>
    <property type="match status" value="1"/>
</dbReference>
<name>A0A6F9DGJ0_9ASCI</name>
<reference evidence="10" key="1">
    <citation type="submission" date="2020-04" db="EMBL/GenBank/DDBJ databases">
        <authorList>
            <person name="Neveu A P."/>
        </authorList>
    </citation>
    <scope>NUCLEOTIDE SEQUENCE</scope>
    <source>
        <tissue evidence="10">Whole embryo</tissue>
    </source>
</reference>
<feature type="domain" description="C2H2-type" evidence="9">
    <location>
        <begin position="629"/>
        <end position="656"/>
    </location>
</feature>
<dbReference type="GO" id="GO:0008270">
    <property type="term" value="F:zinc ion binding"/>
    <property type="evidence" value="ECO:0007669"/>
    <property type="project" value="UniProtKB-KW"/>
</dbReference>
<keyword evidence="5" id="KW-0862">Zinc</keyword>
<evidence type="ECO:0000256" key="1">
    <source>
        <dbReference type="ARBA" id="ARBA00004123"/>
    </source>
</evidence>
<dbReference type="PROSITE" id="PS00028">
    <property type="entry name" value="ZINC_FINGER_C2H2_1"/>
    <property type="match status" value="3"/>
</dbReference>
<dbReference type="SMART" id="SM00355">
    <property type="entry name" value="ZnF_C2H2"/>
    <property type="match status" value="3"/>
</dbReference>
<evidence type="ECO:0000256" key="6">
    <source>
        <dbReference type="ARBA" id="ARBA00023242"/>
    </source>
</evidence>
<organism evidence="10">
    <name type="scientific">Phallusia mammillata</name>
    <dbReference type="NCBI Taxonomy" id="59560"/>
    <lineage>
        <taxon>Eukaryota</taxon>
        <taxon>Metazoa</taxon>
        <taxon>Chordata</taxon>
        <taxon>Tunicata</taxon>
        <taxon>Ascidiacea</taxon>
        <taxon>Phlebobranchia</taxon>
        <taxon>Ascidiidae</taxon>
        <taxon>Phallusia</taxon>
    </lineage>
</organism>
<dbReference type="SUPFAM" id="SSF57667">
    <property type="entry name" value="beta-beta-alpha zinc fingers"/>
    <property type="match status" value="2"/>
</dbReference>
<evidence type="ECO:0000256" key="5">
    <source>
        <dbReference type="ARBA" id="ARBA00022833"/>
    </source>
</evidence>
<comment type="subcellular location">
    <subcellularLocation>
        <location evidence="1">Nucleus</location>
    </subcellularLocation>
</comment>
<dbReference type="InterPro" id="IPR036236">
    <property type="entry name" value="Znf_C2H2_sf"/>
</dbReference>
<feature type="domain" description="C2H2-type" evidence="9">
    <location>
        <begin position="599"/>
        <end position="628"/>
    </location>
</feature>
<feature type="region of interest" description="Disordered" evidence="8">
    <location>
        <begin position="418"/>
        <end position="437"/>
    </location>
</feature>
<protein>
    <submittedName>
        <fullName evidence="10">ZF(C2H2)-23 zinc finger protein</fullName>
    </submittedName>
</protein>
<dbReference type="AlphaFoldDB" id="A0A6F9DGJ0"/>
<feature type="domain" description="C2H2-type" evidence="9">
    <location>
        <begin position="569"/>
        <end position="598"/>
    </location>
</feature>
<dbReference type="GO" id="GO:0000978">
    <property type="term" value="F:RNA polymerase II cis-regulatory region sequence-specific DNA binding"/>
    <property type="evidence" value="ECO:0007669"/>
    <property type="project" value="TreeGrafter"/>
</dbReference>
<evidence type="ECO:0000256" key="2">
    <source>
        <dbReference type="ARBA" id="ARBA00022723"/>
    </source>
</evidence>
<dbReference type="EMBL" id="LR786234">
    <property type="protein sequence ID" value="CAB3259162.1"/>
    <property type="molecule type" value="mRNA"/>
</dbReference>
<dbReference type="PROSITE" id="PS50157">
    <property type="entry name" value="ZINC_FINGER_C2H2_2"/>
    <property type="match status" value="3"/>
</dbReference>
<evidence type="ECO:0000259" key="9">
    <source>
        <dbReference type="PROSITE" id="PS50157"/>
    </source>
</evidence>
<dbReference type="FunFam" id="3.30.160.60:FF:000018">
    <property type="entry name" value="Krueppel-like factor 15"/>
    <property type="match status" value="1"/>
</dbReference>
<proteinExistence type="evidence at transcript level"/>
<evidence type="ECO:0000256" key="7">
    <source>
        <dbReference type="PROSITE-ProRule" id="PRU00042"/>
    </source>
</evidence>
<gene>
    <name evidence="10" type="primary">Klf12</name>
</gene>
<feature type="region of interest" description="Disordered" evidence="8">
    <location>
        <begin position="476"/>
        <end position="531"/>
    </location>
</feature>
<dbReference type="InterPro" id="IPR013087">
    <property type="entry name" value="Znf_C2H2_type"/>
</dbReference>
<evidence type="ECO:0000256" key="3">
    <source>
        <dbReference type="ARBA" id="ARBA00022737"/>
    </source>
</evidence>
<dbReference type="FunFam" id="3.30.160.60:FF:000021">
    <property type="entry name" value="Basic krueppel-like factor 3"/>
    <property type="match status" value="1"/>
</dbReference>
<accession>A0A6F9DGJ0</accession>
<keyword evidence="3" id="KW-0677">Repeat</keyword>
<dbReference type="GO" id="GO:0000981">
    <property type="term" value="F:DNA-binding transcription factor activity, RNA polymerase II-specific"/>
    <property type="evidence" value="ECO:0007669"/>
    <property type="project" value="TreeGrafter"/>
</dbReference>
<keyword evidence="2" id="KW-0479">Metal-binding</keyword>
<feature type="compositionally biased region" description="Polar residues" evidence="8">
    <location>
        <begin position="506"/>
        <end position="516"/>
    </location>
</feature>
<feature type="compositionally biased region" description="Polar residues" evidence="8">
    <location>
        <begin position="420"/>
        <end position="429"/>
    </location>
</feature>
<feature type="region of interest" description="Disordered" evidence="8">
    <location>
        <begin position="32"/>
        <end position="113"/>
    </location>
</feature>
<feature type="region of interest" description="Disordered" evidence="8">
    <location>
        <begin position="340"/>
        <end position="377"/>
    </location>
</feature>
<evidence type="ECO:0000256" key="4">
    <source>
        <dbReference type="ARBA" id="ARBA00022771"/>
    </source>
</evidence>
<dbReference type="GO" id="GO:0005634">
    <property type="term" value="C:nucleus"/>
    <property type="evidence" value="ECO:0007669"/>
    <property type="project" value="UniProtKB-SubCell"/>
</dbReference>
<dbReference type="Gene3D" id="3.30.160.60">
    <property type="entry name" value="Classic Zinc Finger"/>
    <property type="match status" value="3"/>
</dbReference>
<feature type="compositionally biased region" description="Low complexity" evidence="8">
    <location>
        <begin position="350"/>
        <end position="369"/>
    </location>
</feature>